<feature type="compositionally biased region" description="Pro residues" evidence="1">
    <location>
        <begin position="77"/>
        <end position="98"/>
    </location>
</feature>
<name>A0A2K9YE57_CLAUC</name>
<accession>A0A2K9YE57</accession>
<proteinExistence type="predicted"/>
<evidence type="ECO:0000256" key="1">
    <source>
        <dbReference type="SAM" id="MobiDB-lite"/>
    </source>
</evidence>
<dbReference type="EMBL" id="MG777493">
    <property type="protein sequence ID" value="AUW31136.1"/>
    <property type="molecule type" value="Genomic_DNA"/>
</dbReference>
<sequence>MITPVSTSAAPTNIPGEGGVPGCAIVVYPDGQACPNANYCNCGGTPAPFLTVTVSGSTTTNCDYTAQPTASSCPAPSTTPPPPTKTPNPPITSPPPAPSGTISCGGGSPNIATDSISALLGGFCGGNANYDPGAATVVSSQPWADLSDIPDELKKDQILNNIYVTLITDRPNCYTATFDFSASSSLCQAYLASITASCTQGGGVLASAGCFDWGVKAFTLGSGEGTWSTAA</sequence>
<reference evidence="2" key="1">
    <citation type="submission" date="2017-12" db="EMBL/GenBank/DDBJ databases">
        <title>Genome Sequencing Reveals a Rich Biosynthetic Potential.</title>
        <authorList>
            <person name="Bertrand R.L."/>
            <person name="Abdel-Hameed M.E."/>
            <person name="Sorensen J.L."/>
        </authorList>
    </citation>
    <scope>NUCLEOTIDE SEQUENCE</scope>
</reference>
<organism evidence="2">
    <name type="scientific">Cladonia uncialis subsp. uncialis</name>
    <dbReference type="NCBI Taxonomy" id="180999"/>
    <lineage>
        <taxon>Eukaryota</taxon>
        <taxon>Fungi</taxon>
        <taxon>Dikarya</taxon>
        <taxon>Ascomycota</taxon>
        <taxon>Pezizomycotina</taxon>
        <taxon>Lecanoromycetes</taxon>
        <taxon>OSLEUM clade</taxon>
        <taxon>Lecanoromycetidae</taxon>
        <taxon>Lecanorales</taxon>
        <taxon>Lecanorineae</taxon>
        <taxon>Cladoniaceae</taxon>
        <taxon>Cladonia</taxon>
    </lineage>
</organism>
<feature type="region of interest" description="Disordered" evidence="1">
    <location>
        <begin position="69"/>
        <end position="104"/>
    </location>
</feature>
<evidence type="ECO:0000313" key="2">
    <source>
        <dbReference type="EMBL" id="AUW31136.1"/>
    </source>
</evidence>
<protein>
    <submittedName>
        <fullName evidence="2">Uncharacterized protein</fullName>
    </submittedName>
</protein>
<dbReference type="AlphaFoldDB" id="A0A2K9YE57"/>